<comment type="similarity">
    <text evidence="2">Belongs to the DAMOX/DASOX family.</text>
</comment>
<evidence type="ECO:0000313" key="9">
    <source>
        <dbReference type="Proteomes" id="UP000274756"/>
    </source>
</evidence>
<accession>A0A0N4U8K5</accession>
<dbReference type="PANTHER" id="PTHR11530:SF28">
    <property type="entry name" value="D-ASPARTATE OXIDASE 1"/>
    <property type="match status" value="1"/>
</dbReference>
<evidence type="ECO:0000256" key="1">
    <source>
        <dbReference type="ARBA" id="ARBA00001974"/>
    </source>
</evidence>
<evidence type="ECO:0000256" key="5">
    <source>
        <dbReference type="ARBA" id="ARBA00023002"/>
    </source>
</evidence>
<proteinExistence type="inferred from homology"/>
<reference evidence="10" key="1">
    <citation type="submission" date="2017-02" db="UniProtKB">
        <authorList>
            <consortium name="WormBaseParasite"/>
        </authorList>
    </citation>
    <scope>IDENTIFICATION</scope>
</reference>
<dbReference type="Proteomes" id="UP000038040">
    <property type="component" value="Unplaced"/>
</dbReference>
<name>A0A0N4U8K5_DRAME</name>
<protein>
    <submittedName>
        <fullName evidence="10">DAO domain-containing protein</fullName>
    </submittedName>
</protein>
<dbReference type="WBParaSite" id="DME_0000338301-mRNA-1">
    <property type="protein sequence ID" value="DME_0000338301-mRNA-1"/>
    <property type="gene ID" value="DME_0000338301"/>
</dbReference>
<dbReference type="Pfam" id="PF01266">
    <property type="entry name" value="DAO"/>
    <property type="match status" value="1"/>
</dbReference>
<dbReference type="InterPro" id="IPR006076">
    <property type="entry name" value="FAD-dep_OxRdtase"/>
</dbReference>
<dbReference type="GO" id="GO:0005737">
    <property type="term" value="C:cytoplasm"/>
    <property type="evidence" value="ECO:0007669"/>
    <property type="project" value="TreeGrafter"/>
</dbReference>
<sequence>MKRKLSFSVAYQQNIAVIGEGAIGVATALSLIKRNNHINLTVFYDRPFEKTVSCCPAGLFRIDSLKHRPFGKISFKNYAKIFREVPPSISGVNLISGHILSTNLTELVEQLIQNLFENDNIESQTCNKNGLFLKERIYGDIVYNFRYLREDEMKQFTEQKDDGHMFAIHFTTFTTEGGKFIPWMKKQLLKKGVNFIKRPITTLSELYPDFDVIINCAGLNGGILAADGDDKNMFPIRGVVFKVNATWHKHFLYKRFLTFTIPTTDSVYIGTVKQEGRYDLEITPDDRDDILGRYYELQPTIKDAEILDEWAGLRPGRIGGVRLEMTTIRYPTLKNYGLMEKIVKIVHNYGHGGHGLTLANGCGETVADLIFGNSTKII</sequence>
<dbReference type="SUPFAM" id="SSF54373">
    <property type="entry name" value="FAD-linked reductases, C-terminal domain"/>
    <property type="match status" value="1"/>
</dbReference>
<organism evidence="8 10">
    <name type="scientific">Dracunculus medinensis</name>
    <name type="common">Guinea worm</name>
    <dbReference type="NCBI Taxonomy" id="318479"/>
    <lineage>
        <taxon>Eukaryota</taxon>
        <taxon>Metazoa</taxon>
        <taxon>Ecdysozoa</taxon>
        <taxon>Nematoda</taxon>
        <taxon>Chromadorea</taxon>
        <taxon>Rhabditida</taxon>
        <taxon>Spirurina</taxon>
        <taxon>Dracunculoidea</taxon>
        <taxon>Dracunculidae</taxon>
        <taxon>Dracunculus</taxon>
    </lineage>
</organism>
<dbReference type="InterPro" id="IPR023209">
    <property type="entry name" value="DAO"/>
</dbReference>
<dbReference type="Gene3D" id="3.40.50.720">
    <property type="entry name" value="NAD(P)-binding Rossmann-like Domain"/>
    <property type="match status" value="1"/>
</dbReference>
<dbReference type="SUPFAM" id="SSF51971">
    <property type="entry name" value="Nucleotide-binding domain"/>
    <property type="match status" value="1"/>
</dbReference>
<evidence type="ECO:0000313" key="7">
    <source>
        <dbReference type="EMBL" id="VDN50276.1"/>
    </source>
</evidence>
<dbReference type="PANTHER" id="PTHR11530">
    <property type="entry name" value="D-AMINO ACID OXIDASE"/>
    <property type="match status" value="1"/>
</dbReference>
<dbReference type="GO" id="GO:0019478">
    <property type="term" value="P:D-amino acid catabolic process"/>
    <property type="evidence" value="ECO:0007669"/>
    <property type="project" value="TreeGrafter"/>
</dbReference>
<feature type="domain" description="FAD dependent oxidoreductase" evidence="6">
    <location>
        <begin position="15"/>
        <end position="369"/>
    </location>
</feature>
<dbReference type="AlphaFoldDB" id="A0A0N4U8K5"/>
<keyword evidence="5" id="KW-0560">Oxidoreductase</keyword>
<dbReference type="STRING" id="318479.A0A0N4U8K5"/>
<keyword evidence="3" id="KW-0285">Flavoprotein</keyword>
<evidence type="ECO:0000313" key="8">
    <source>
        <dbReference type="Proteomes" id="UP000038040"/>
    </source>
</evidence>
<comment type="cofactor">
    <cofactor evidence="1">
        <name>FAD</name>
        <dbReference type="ChEBI" id="CHEBI:57692"/>
    </cofactor>
</comment>
<evidence type="ECO:0000256" key="4">
    <source>
        <dbReference type="ARBA" id="ARBA00022827"/>
    </source>
</evidence>
<dbReference type="GO" id="GO:0003884">
    <property type="term" value="F:D-amino-acid oxidase activity"/>
    <property type="evidence" value="ECO:0007669"/>
    <property type="project" value="InterPro"/>
</dbReference>
<dbReference type="OrthoDB" id="2015447at2759"/>
<dbReference type="Proteomes" id="UP000274756">
    <property type="component" value="Unassembled WGS sequence"/>
</dbReference>
<reference evidence="7 9" key="2">
    <citation type="submission" date="2018-11" db="EMBL/GenBank/DDBJ databases">
        <authorList>
            <consortium name="Pathogen Informatics"/>
        </authorList>
    </citation>
    <scope>NUCLEOTIDE SEQUENCE [LARGE SCALE GENOMIC DNA]</scope>
</reference>
<evidence type="ECO:0000256" key="3">
    <source>
        <dbReference type="ARBA" id="ARBA00022630"/>
    </source>
</evidence>
<keyword evidence="4" id="KW-0274">FAD</keyword>
<dbReference type="GO" id="GO:0071949">
    <property type="term" value="F:FAD binding"/>
    <property type="evidence" value="ECO:0007669"/>
    <property type="project" value="InterPro"/>
</dbReference>
<evidence type="ECO:0000256" key="2">
    <source>
        <dbReference type="ARBA" id="ARBA00006730"/>
    </source>
</evidence>
<evidence type="ECO:0000259" key="6">
    <source>
        <dbReference type="Pfam" id="PF01266"/>
    </source>
</evidence>
<gene>
    <name evidence="7" type="ORF">DME_LOCUS249</name>
</gene>
<keyword evidence="9" id="KW-1185">Reference proteome</keyword>
<dbReference type="EMBL" id="UYYG01000002">
    <property type="protein sequence ID" value="VDN50276.1"/>
    <property type="molecule type" value="Genomic_DNA"/>
</dbReference>
<evidence type="ECO:0000313" key="10">
    <source>
        <dbReference type="WBParaSite" id="DME_0000338301-mRNA-1"/>
    </source>
</evidence>
<dbReference type="Gene3D" id="3.30.9.10">
    <property type="entry name" value="D-Amino Acid Oxidase, subunit A, domain 2"/>
    <property type="match status" value="1"/>
</dbReference>